<reference evidence="3" key="1">
    <citation type="submission" date="2020-02" db="EMBL/GenBank/DDBJ databases">
        <authorList>
            <person name="Meier V. D."/>
        </authorList>
    </citation>
    <scope>NUCLEOTIDE SEQUENCE</scope>
    <source>
        <strain evidence="3">AVDCRST_MAG29</strain>
    </source>
</reference>
<keyword evidence="1" id="KW-1133">Transmembrane helix</keyword>
<name>A0A6J4LQ82_9ACTN</name>
<dbReference type="EMBL" id="CADCUG010000070">
    <property type="protein sequence ID" value="CAA9335078.1"/>
    <property type="molecule type" value="Genomic_DNA"/>
</dbReference>
<keyword evidence="1" id="KW-0812">Transmembrane</keyword>
<evidence type="ECO:0000256" key="1">
    <source>
        <dbReference type="SAM" id="Phobius"/>
    </source>
</evidence>
<keyword evidence="1" id="KW-0472">Membrane</keyword>
<dbReference type="AlphaFoldDB" id="A0A6J4LQ82"/>
<feature type="transmembrane region" description="Helical" evidence="1">
    <location>
        <begin position="41"/>
        <end position="60"/>
    </location>
</feature>
<dbReference type="Pfam" id="PF09990">
    <property type="entry name" value="DUF2231"/>
    <property type="match status" value="1"/>
</dbReference>
<protein>
    <recommendedName>
        <fullName evidence="2">DUF2231 domain-containing protein</fullName>
    </recommendedName>
</protein>
<feature type="transmembrane region" description="Helical" evidence="1">
    <location>
        <begin position="129"/>
        <end position="149"/>
    </location>
</feature>
<sequence>MFDSIDGLPLHPLASHAAVVLLPLAGLLGLVFAVPRSRRWATVPLPLTALGAALAATVAVRSGRALQEAGGLAASGLGGSVGSLVQEHSELGNLLQILAWVYAALALLAAGVQLAITQRPQSEPRSRPLHLSVLALSVALVIGALALGVQTYRVGELGARAVWNPAGVVDYSTDD</sequence>
<dbReference type="InterPro" id="IPR019251">
    <property type="entry name" value="DUF2231_TM"/>
</dbReference>
<accession>A0A6J4LQ82</accession>
<proteinExistence type="predicted"/>
<evidence type="ECO:0000313" key="3">
    <source>
        <dbReference type="EMBL" id="CAA9335078.1"/>
    </source>
</evidence>
<feature type="domain" description="DUF2231" evidence="2">
    <location>
        <begin position="7"/>
        <end position="164"/>
    </location>
</feature>
<evidence type="ECO:0000259" key="2">
    <source>
        <dbReference type="Pfam" id="PF09990"/>
    </source>
</evidence>
<organism evidence="3">
    <name type="scientific">uncultured Nocardioidaceae bacterium</name>
    <dbReference type="NCBI Taxonomy" id="253824"/>
    <lineage>
        <taxon>Bacteria</taxon>
        <taxon>Bacillati</taxon>
        <taxon>Actinomycetota</taxon>
        <taxon>Actinomycetes</taxon>
        <taxon>Propionibacteriales</taxon>
        <taxon>Nocardioidaceae</taxon>
        <taxon>environmental samples</taxon>
    </lineage>
</organism>
<feature type="transmembrane region" description="Helical" evidence="1">
    <location>
        <begin position="97"/>
        <end position="117"/>
    </location>
</feature>
<gene>
    <name evidence="3" type="ORF">AVDCRST_MAG29-1272</name>
</gene>
<feature type="transmembrane region" description="Helical" evidence="1">
    <location>
        <begin position="13"/>
        <end position="34"/>
    </location>
</feature>